<accession>A0A8U0HXG0</accession>
<organism evidence="4 5">
    <name type="scientific">Halorussus limi</name>
    <dbReference type="NCBI Taxonomy" id="2938695"/>
    <lineage>
        <taxon>Archaea</taxon>
        <taxon>Methanobacteriati</taxon>
        <taxon>Methanobacteriota</taxon>
        <taxon>Stenosarchaea group</taxon>
        <taxon>Halobacteria</taxon>
        <taxon>Halobacteriales</taxon>
        <taxon>Haladaptataceae</taxon>
        <taxon>Halorussus</taxon>
    </lineage>
</organism>
<feature type="transmembrane region" description="Helical" evidence="2">
    <location>
        <begin position="95"/>
        <end position="112"/>
    </location>
</feature>
<keyword evidence="5" id="KW-1185">Reference proteome</keyword>
<keyword evidence="2" id="KW-0812">Transmembrane</keyword>
<evidence type="ECO:0000256" key="2">
    <source>
        <dbReference type="SAM" id="Phobius"/>
    </source>
</evidence>
<feature type="domain" description="DUF8070" evidence="3">
    <location>
        <begin position="1"/>
        <end position="111"/>
    </location>
</feature>
<dbReference type="Proteomes" id="UP000830729">
    <property type="component" value="Chromosome"/>
</dbReference>
<name>A0A8U0HXG0_9EURY</name>
<dbReference type="AlphaFoldDB" id="A0A8U0HXG0"/>
<feature type="region of interest" description="Disordered" evidence="1">
    <location>
        <begin position="59"/>
        <end position="82"/>
    </location>
</feature>
<dbReference type="KEGG" id="halx:M0R89_06845"/>
<dbReference type="EMBL" id="CP096659">
    <property type="protein sequence ID" value="UPV75770.1"/>
    <property type="molecule type" value="Genomic_DNA"/>
</dbReference>
<evidence type="ECO:0000313" key="4">
    <source>
        <dbReference type="EMBL" id="UPV75770.1"/>
    </source>
</evidence>
<feature type="transmembrane region" description="Helical" evidence="2">
    <location>
        <begin position="6"/>
        <end position="28"/>
    </location>
</feature>
<keyword evidence="2" id="KW-0472">Membrane</keyword>
<dbReference type="GeneID" id="72184902"/>
<proteinExistence type="predicted"/>
<dbReference type="InterPro" id="IPR058383">
    <property type="entry name" value="DUF8070"/>
</dbReference>
<dbReference type="Pfam" id="PF26267">
    <property type="entry name" value="DUF8070"/>
    <property type="match status" value="1"/>
</dbReference>
<evidence type="ECO:0000313" key="5">
    <source>
        <dbReference type="Proteomes" id="UP000830729"/>
    </source>
</evidence>
<sequence>MDWEFLAHYGGKYTVLAGGGTVTVAYLLPRPFGPYALIGAIAVGMLLIGRAALDGGGGAPMSGGSPAGSAHALSEGSDGIFAPRESDDPLGVAPLFYAIGLVGFGIAALSTLL</sequence>
<evidence type="ECO:0000256" key="1">
    <source>
        <dbReference type="SAM" id="MobiDB-lite"/>
    </source>
</evidence>
<protein>
    <recommendedName>
        <fullName evidence="3">DUF8070 domain-containing protein</fullName>
    </recommendedName>
</protein>
<evidence type="ECO:0000259" key="3">
    <source>
        <dbReference type="Pfam" id="PF26267"/>
    </source>
</evidence>
<keyword evidence="2" id="KW-1133">Transmembrane helix</keyword>
<gene>
    <name evidence="4" type="ORF">M0R89_06845</name>
</gene>
<feature type="transmembrane region" description="Helical" evidence="2">
    <location>
        <begin position="35"/>
        <end position="53"/>
    </location>
</feature>
<dbReference type="RefSeq" id="WP_248651807.1">
    <property type="nucleotide sequence ID" value="NZ_CP096659.1"/>
</dbReference>
<reference evidence="4 5" key="1">
    <citation type="submission" date="2022-04" db="EMBL/GenBank/DDBJ databases">
        <title>Diverse halophilic archaea isolated from saline environments.</title>
        <authorList>
            <person name="Cui H.-L."/>
        </authorList>
    </citation>
    <scope>NUCLEOTIDE SEQUENCE [LARGE SCALE GENOMIC DNA]</scope>
    <source>
        <strain evidence="4 5">XZYJT49</strain>
    </source>
</reference>